<dbReference type="RefSeq" id="WP_284251803.1">
    <property type="nucleotide sequence ID" value="NZ_BSUM01000001.1"/>
</dbReference>
<dbReference type="InterPro" id="IPR050404">
    <property type="entry name" value="Heme-degrading_MO"/>
</dbReference>
<organism evidence="3 4">
    <name type="scientific">Litorihabitans aurantiacus</name>
    <dbReference type="NCBI Taxonomy" id="1930061"/>
    <lineage>
        <taxon>Bacteria</taxon>
        <taxon>Bacillati</taxon>
        <taxon>Actinomycetota</taxon>
        <taxon>Actinomycetes</taxon>
        <taxon>Micrococcales</taxon>
        <taxon>Beutenbergiaceae</taxon>
        <taxon>Litorihabitans</taxon>
    </lineage>
</organism>
<comment type="caution">
    <text evidence="3">The sequence shown here is derived from an EMBL/GenBank/DDBJ whole genome shotgun (WGS) entry which is preliminary data.</text>
</comment>
<dbReference type="EMBL" id="BSUM01000001">
    <property type="protein sequence ID" value="GMA33124.1"/>
    <property type="molecule type" value="Genomic_DNA"/>
</dbReference>
<gene>
    <name evidence="3" type="ORF">GCM10025875_31160</name>
</gene>
<feature type="domain" description="ABM" evidence="2">
    <location>
        <begin position="3"/>
        <end position="92"/>
    </location>
</feature>
<dbReference type="InterPro" id="IPR007138">
    <property type="entry name" value="ABM_dom"/>
</dbReference>
<keyword evidence="4" id="KW-1185">Reference proteome</keyword>
<dbReference type="SUPFAM" id="SSF54909">
    <property type="entry name" value="Dimeric alpha+beta barrel"/>
    <property type="match status" value="1"/>
</dbReference>
<dbReference type="PANTHER" id="PTHR34474">
    <property type="entry name" value="SIGNAL TRANSDUCTION PROTEIN TRAP"/>
    <property type="match status" value="1"/>
</dbReference>
<dbReference type="Gene3D" id="3.30.70.100">
    <property type="match status" value="1"/>
</dbReference>
<feature type="compositionally biased region" description="Low complexity" evidence="1">
    <location>
        <begin position="95"/>
        <end position="123"/>
    </location>
</feature>
<evidence type="ECO:0000256" key="1">
    <source>
        <dbReference type="SAM" id="MobiDB-lite"/>
    </source>
</evidence>
<evidence type="ECO:0000259" key="2">
    <source>
        <dbReference type="PROSITE" id="PS51725"/>
    </source>
</evidence>
<dbReference type="AlphaFoldDB" id="A0AA37XHP8"/>
<protein>
    <recommendedName>
        <fullName evidence="2">ABM domain-containing protein</fullName>
    </recommendedName>
</protein>
<proteinExistence type="predicted"/>
<dbReference type="Pfam" id="PF03992">
    <property type="entry name" value="ABM"/>
    <property type="match status" value="1"/>
</dbReference>
<dbReference type="PROSITE" id="PS51725">
    <property type="entry name" value="ABM"/>
    <property type="match status" value="1"/>
</dbReference>
<evidence type="ECO:0000313" key="3">
    <source>
        <dbReference type="EMBL" id="GMA33124.1"/>
    </source>
</evidence>
<name>A0AA37XHP8_9MICO</name>
<feature type="region of interest" description="Disordered" evidence="1">
    <location>
        <begin position="68"/>
        <end position="141"/>
    </location>
</feature>
<evidence type="ECO:0000313" key="4">
    <source>
        <dbReference type="Proteomes" id="UP001157161"/>
    </source>
</evidence>
<dbReference type="InterPro" id="IPR011008">
    <property type="entry name" value="Dimeric_a/b-barrel"/>
</dbReference>
<reference evidence="3" key="2">
    <citation type="submission" date="2023-02" db="EMBL/GenBank/DDBJ databases">
        <authorList>
            <person name="Sun Q."/>
            <person name="Mori K."/>
        </authorList>
    </citation>
    <scope>NUCLEOTIDE SEQUENCE</scope>
    <source>
        <strain evidence="3">NBRC 112290</strain>
    </source>
</reference>
<dbReference type="PANTHER" id="PTHR34474:SF2">
    <property type="entry name" value="SIGNAL TRANSDUCTION PROTEIN TRAP"/>
    <property type="match status" value="1"/>
</dbReference>
<dbReference type="Proteomes" id="UP001157161">
    <property type="component" value="Unassembled WGS sequence"/>
</dbReference>
<sequence>MTVIRINAITVPAESGDELAHRFAARAGAIDGVDGFEGFELLKPTDDREVWLVLTRWRDAEAFEAWTTSESFGRSHRQGRHAAGAEGSTGGAGGTDAPEGEAPAAPSAPRARSGATRSPAAAPEHTRPTWALCTPGVTARV</sequence>
<accession>A0AA37XHP8</accession>
<reference evidence="3" key="1">
    <citation type="journal article" date="2014" name="Int. J. Syst. Evol. Microbiol.">
        <title>Complete genome sequence of Corynebacterium casei LMG S-19264T (=DSM 44701T), isolated from a smear-ripened cheese.</title>
        <authorList>
            <consortium name="US DOE Joint Genome Institute (JGI-PGF)"/>
            <person name="Walter F."/>
            <person name="Albersmeier A."/>
            <person name="Kalinowski J."/>
            <person name="Ruckert C."/>
        </authorList>
    </citation>
    <scope>NUCLEOTIDE SEQUENCE</scope>
    <source>
        <strain evidence="3">NBRC 112290</strain>
    </source>
</reference>